<accession>A0A132A6W0</accession>
<organism evidence="4 5">
    <name type="scientific">Sarcoptes scabiei</name>
    <name type="common">Itch mite</name>
    <name type="synonym">Acarus scabiei</name>
    <dbReference type="NCBI Taxonomy" id="52283"/>
    <lineage>
        <taxon>Eukaryota</taxon>
        <taxon>Metazoa</taxon>
        <taxon>Ecdysozoa</taxon>
        <taxon>Arthropoda</taxon>
        <taxon>Chelicerata</taxon>
        <taxon>Arachnida</taxon>
        <taxon>Acari</taxon>
        <taxon>Acariformes</taxon>
        <taxon>Sarcoptiformes</taxon>
        <taxon>Astigmata</taxon>
        <taxon>Psoroptidia</taxon>
        <taxon>Sarcoptoidea</taxon>
        <taxon>Sarcoptidae</taxon>
        <taxon>Sarcoptinae</taxon>
        <taxon>Sarcoptes</taxon>
    </lineage>
</organism>
<dbReference type="SUPFAM" id="SSF51905">
    <property type="entry name" value="FAD/NAD(P)-binding domain"/>
    <property type="match status" value="1"/>
</dbReference>
<evidence type="ECO:0000313" key="5">
    <source>
        <dbReference type="Proteomes" id="UP000616769"/>
    </source>
</evidence>
<dbReference type="GO" id="GO:0016614">
    <property type="term" value="F:oxidoreductase activity, acting on CH-OH group of donors"/>
    <property type="evidence" value="ECO:0007669"/>
    <property type="project" value="InterPro"/>
</dbReference>
<dbReference type="Proteomes" id="UP000616769">
    <property type="component" value="Unassembled WGS sequence"/>
</dbReference>
<dbReference type="Pfam" id="PF05199">
    <property type="entry name" value="GMC_oxred_C"/>
    <property type="match status" value="2"/>
</dbReference>
<proteinExistence type="inferred from homology"/>
<name>A0A132A6W0_SARSC</name>
<reference evidence="4 5" key="1">
    <citation type="journal article" date="2015" name="Parasit. Vectors">
        <title>Draft genome of the scabies mite.</title>
        <authorList>
            <person name="Rider S.D.Jr."/>
            <person name="Morgan M.S."/>
            <person name="Arlian L.G."/>
        </authorList>
    </citation>
    <scope>NUCLEOTIDE SEQUENCE [LARGE SCALE GENOMIC DNA]</scope>
    <source>
        <strain evidence="4">Arlian Lab</strain>
    </source>
</reference>
<dbReference type="InterPro" id="IPR012132">
    <property type="entry name" value="GMC_OxRdtase"/>
</dbReference>
<feature type="domain" description="Glucose-methanol-choline oxidoreductase C-terminal" evidence="3">
    <location>
        <begin position="53"/>
        <end position="137"/>
    </location>
</feature>
<dbReference type="PANTHER" id="PTHR11552:SF227">
    <property type="entry name" value="GLUCOSE DEHYDROGENASE [FAD, QUINONE]-LIKE PROTEIN"/>
    <property type="match status" value="1"/>
</dbReference>
<dbReference type="InterPro" id="IPR007867">
    <property type="entry name" value="GMC_OxRtase_C"/>
</dbReference>
<evidence type="ECO:0000256" key="1">
    <source>
        <dbReference type="ARBA" id="ARBA00010790"/>
    </source>
</evidence>
<comment type="similarity">
    <text evidence="1">Belongs to the GMC oxidoreductase family.</text>
</comment>
<evidence type="ECO:0000256" key="2">
    <source>
        <dbReference type="SAM" id="MobiDB-lite"/>
    </source>
</evidence>
<dbReference type="SUPFAM" id="SSF54373">
    <property type="entry name" value="FAD-linked reductases, C-terminal domain"/>
    <property type="match status" value="1"/>
</dbReference>
<feature type="compositionally biased region" description="Basic and acidic residues" evidence="2">
    <location>
        <begin position="270"/>
        <end position="282"/>
    </location>
</feature>
<evidence type="ECO:0000313" key="4">
    <source>
        <dbReference type="EMBL" id="KPM06667.1"/>
    </source>
</evidence>
<evidence type="ECO:0000259" key="3">
    <source>
        <dbReference type="Pfam" id="PF05199"/>
    </source>
</evidence>
<sequence length="429" mass="49092">MHVNGLTSRELSAELTEQQINLKRSVWKDYFGEKLRATIGKQQFTILPIVLKPKSRGSVRLKSNNPFDMALVDPNYFGDPNDLEQIVSTMREALKIVRSDPFTRFRTEWYRHPVPGCEYEFKRFESEIDSQTMNEYVSEFDNFITSADNFYEKSVTPTELPEKQLENESSIKVLKHKNFVRDPSTINQNFEEFSGRQSRSQKMNRINFEHYWLGQTNQSLSNQLESLSHPLINKTLYGGLIDGFSSNDPNDQSVITVWSSHGTNQKSRSKPSESEKLSEKPRTNSITSTTTESIYDLLTDVSPIVLTGYIQSPPYDFQSPSSIQSSELRNKSRISSQNGMDQYLRCMARMLTMPIGDYVGTCKMGPPQDVDRVVDERFRVIGTKSLRVIDNSVVPEITTGSLAPVALMLGERGAEFIKEDRRKRVRRSS</sequence>
<dbReference type="VEuPathDB" id="VectorBase:SSCA005731"/>
<feature type="domain" description="Glucose-methanol-choline oxidoreductase C-terminal" evidence="3">
    <location>
        <begin position="336"/>
        <end position="410"/>
    </location>
</feature>
<dbReference type="GO" id="GO:0050660">
    <property type="term" value="F:flavin adenine dinucleotide binding"/>
    <property type="evidence" value="ECO:0007669"/>
    <property type="project" value="InterPro"/>
</dbReference>
<dbReference type="PANTHER" id="PTHR11552">
    <property type="entry name" value="GLUCOSE-METHANOL-CHOLINE GMC OXIDOREDUCTASE"/>
    <property type="match status" value="1"/>
</dbReference>
<protein>
    <submittedName>
        <fullName evidence="4">Glucose-methanol-choline (GMC) oxidoreductase-like protein</fullName>
    </submittedName>
</protein>
<dbReference type="Gene3D" id="3.30.560.10">
    <property type="entry name" value="Glucose Oxidase, domain 3"/>
    <property type="match status" value="2"/>
</dbReference>
<dbReference type="OrthoDB" id="269227at2759"/>
<dbReference type="Gene3D" id="3.50.50.60">
    <property type="entry name" value="FAD/NAD(P)-binding domain"/>
    <property type="match status" value="1"/>
</dbReference>
<dbReference type="AlphaFoldDB" id="A0A132A6W0"/>
<comment type="caution">
    <text evidence="4">The sequence shown here is derived from an EMBL/GenBank/DDBJ whole genome shotgun (WGS) entry which is preliminary data.</text>
</comment>
<dbReference type="EMBL" id="JXLN01011017">
    <property type="protein sequence ID" value="KPM06667.1"/>
    <property type="molecule type" value="Genomic_DNA"/>
</dbReference>
<dbReference type="InterPro" id="IPR036188">
    <property type="entry name" value="FAD/NAD-bd_sf"/>
</dbReference>
<gene>
    <name evidence="4" type="ORF">QR98_0051450</name>
</gene>
<feature type="region of interest" description="Disordered" evidence="2">
    <location>
        <begin position="258"/>
        <end position="285"/>
    </location>
</feature>